<evidence type="ECO:0000313" key="6">
    <source>
        <dbReference type="EMBL" id="GAI37251.1"/>
    </source>
</evidence>
<name>X1P485_9ZZZZ</name>
<keyword evidence="4" id="KW-0560">Oxidoreductase</keyword>
<dbReference type="EMBL" id="BARV01031403">
    <property type="protein sequence ID" value="GAI37251.1"/>
    <property type="molecule type" value="Genomic_DNA"/>
</dbReference>
<dbReference type="InterPro" id="IPR036188">
    <property type="entry name" value="FAD/NAD-bd_sf"/>
</dbReference>
<dbReference type="PANTHER" id="PTHR42917">
    <property type="entry name" value="2,4-DIENOYL-COA REDUCTASE"/>
    <property type="match status" value="1"/>
</dbReference>
<dbReference type="Gene3D" id="3.40.50.720">
    <property type="entry name" value="NAD(P)-binding Rossmann-like Domain"/>
    <property type="match status" value="1"/>
</dbReference>
<comment type="cofactor">
    <cofactor evidence="1">
        <name>FMN</name>
        <dbReference type="ChEBI" id="CHEBI:58210"/>
    </cofactor>
</comment>
<dbReference type="AlphaFoldDB" id="X1P485"/>
<evidence type="ECO:0000256" key="3">
    <source>
        <dbReference type="ARBA" id="ARBA00022643"/>
    </source>
</evidence>
<dbReference type="InterPro" id="IPR023753">
    <property type="entry name" value="FAD/NAD-binding_dom"/>
</dbReference>
<gene>
    <name evidence="6" type="ORF">S06H3_49698</name>
</gene>
<accession>X1P485</accession>
<protein>
    <recommendedName>
        <fullName evidence="5">FAD/NAD(P)-binding domain-containing protein</fullName>
    </recommendedName>
</protein>
<evidence type="ECO:0000256" key="1">
    <source>
        <dbReference type="ARBA" id="ARBA00001917"/>
    </source>
</evidence>
<sequence>MYRACAEGYLSGVKSGKGLQCLVNPTVGKMEEPFELPETSKSYAVVGGGLAGMEAALNLEKRGHKVDLYEKEKLGGQFNLAHLTPKKMSMGKLVKYYNRELDGSKINIVHKEAIESDLISYDGVILATGSIPKVPPIPGLDNYYWADILLEENLPQNKRVFIIGGGLIGVDIATALILNKNKV</sequence>
<keyword evidence="3" id="KW-0288">FMN</keyword>
<dbReference type="SUPFAM" id="SSF51971">
    <property type="entry name" value="Nucleotide-binding domain"/>
    <property type="match status" value="1"/>
</dbReference>
<reference evidence="6" key="1">
    <citation type="journal article" date="2014" name="Front. Microbiol.">
        <title>High frequency of phylogenetically diverse reductive dehalogenase-homologous genes in deep subseafloor sedimentary metagenomes.</title>
        <authorList>
            <person name="Kawai M."/>
            <person name="Futagami T."/>
            <person name="Toyoda A."/>
            <person name="Takaki Y."/>
            <person name="Nishi S."/>
            <person name="Hori S."/>
            <person name="Arai W."/>
            <person name="Tsubouchi T."/>
            <person name="Morono Y."/>
            <person name="Uchiyama I."/>
            <person name="Ito T."/>
            <person name="Fujiyama A."/>
            <person name="Inagaki F."/>
            <person name="Takami H."/>
        </authorList>
    </citation>
    <scope>NUCLEOTIDE SEQUENCE</scope>
    <source>
        <strain evidence="6">Expedition CK06-06</strain>
    </source>
</reference>
<dbReference type="GO" id="GO:0016491">
    <property type="term" value="F:oxidoreductase activity"/>
    <property type="evidence" value="ECO:0007669"/>
    <property type="project" value="UniProtKB-KW"/>
</dbReference>
<proteinExistence type="predicted"/>
<keyword evidence="2" id="KW-0285">Flavoprotein</keyword>
<dbReference type="Pfam" id="PF07992">
    <property type="entry name" value="Pyr_redox_2"/>
    <property type="match status" value="1"/>
</dbReference>
<dbReference type="PANTHER" id="PTHR42917:SF2">
    <property type="entry name" value="2,4-DIENOYL-COA REDUCTASE [(2E)-ENOYL-COA-PRODUCING]"/>
    <property type="match status" value="1"/>
</dbReference>
<organism evidence="6">
    <name type="scientific">marine sediment metagenome</name>
    <dbReference type="NCBI Taxonomy" id="412755"/>
    <lineage>
        <taxon>unclassified sequences</taxon>
        <taxon>metagenomes</taxon>
        <taxon>ecological metagenomes</taxon>
    </lineage>
</organism>
<evidence type="ECO:0000256" key="2">
    <source>
        <dbReference type="ARBA" id="ARBA00022630"/>
    </source>
</evidence>
<comment type="caution">
    <text evidence="6">The sequence shown here is derived from an EMBL/GenBank/DDBJ whole genome shotgun (WGS) entry which is preliminary data.</text>
</comment>
<evidence type="ECO:0000256" key="4">
    <source>
        <dbReference type="ARBA" id="ARBA00023002"/>
    </source>
</evidence>
<dbReference type="PRINTS" id="PR00368">
    <property type="entry name" value="FADPNR"/>
</dbReference>
<dbReference type="Gene3D" id="3.50.50.60">
    <property type="entry name" value="FAD/NAD(P)-binding domain"/>
    <property type="match status" value="1"/>
</dbReference>
<feature type="non-terminal residue" evidence="6">
    <location>
        <position position="183"/>
    </location>
</feature>
<dbReference type="InterPro" id="IPR051793">
    <property type="entry name" value="NADH:flavin_oxidoreductase"/>
</dbReference>
<feature type="domain" description="FAD/NAD(P)-binding" evidence="5">
    <location>
        <begin position="42"/>
        <end position="177"/>
    </location>
</feature>
<evidence type="ECO:0000259" key="5">
    <source>
        <dbReference type="Pfam" id="PF07992"/>
    </source>
</evidence>